<evidence type="ECO:0000256" key="2">
    <source>
        <dbReference type="ARBA" id="ARBA00006175"/>
    </source>
</evidence>
<dbReference type="Pfam" id="PF00230">
    <property type="entry name" value="MIP"/>
    <property type="match status" value="1"/>
</dbReference>
<feature type="transmembrane region" description="Helical" evidence="9">
    <location>
        <begin position="124"/>
        <end position="145"/>
    </location>
</feature>
<evidence type="ECO:0000256" key="3">
    <source>
        <dbReference type="ARBA" id="ARBA00022448"/>
    </source>
</evidence>
<keyword evidence="4" id="KW-1003">Cell membrane</keyword>
<comment type="similarity">
    <text evidence="2 8">Belongs to the MIP/aquaporin (TC 1.A.8) family.</text>
</comment>
<dbReference type="InterPro" id="IPR023271">
    <property type="entry name" value="Aquaporin-like"/>
</dbReference>
<evidence type="ECO:0000256" key="5">
    <source>
        <dbReference type="ARBA" id="ARBA00022692"/>
    </source>
</evidence>
<dbReference type="InterPro" id="IPR034294">
    <property type="entry name" value="Aquaporin_transptr"/>
</dbReference>
<dbReference type="PRINTS" id="PR00783">
    <property type="entry name" value="MINTRINSICP"/>
</dbReference>
<feature type="transmembrane region" description="Helical" evidence="9">
    <location>
        <begin position="236"/>
        <end position="256"/>
    </location>
</feature>
<evidence type="ECO:0000256" key="7">
    <source>
        <dbReference type="ARBA" id="ARBA00023136"/>
    </source>
</evidence>
<evidence type="ECO:0000256" key="8">
    <source>
        <dbReference type="RuleBase" id="RU000477"/>
    </source>
</evidence>
<sequence>MAPKKAASLLGLEELTNNKNGLGKALVAEAIGVFFINYFGCLSCLNAGSQSLNFTVTGIGGQLNNATFTSNSVQFSSQTVATALSFGLIVFAMVQTLGHVSGAHLNPAITVGLLAAGKVTVIRGLLYVIAQCIGAIAGSGVLKILVPENFGATSPSSTVNSSQALGLELFLGFILVFVVCGVCDPNKPYIKLNAALAIGFTVTLGHLTTIGLTGSSMNPARSLGSAVVTGVWASHWVYWVGPCVGGAIASLFYNFILAAPQAGEYAPVNVEEKELKRLDSKNDEVAA</sequence>
<evidence type="ECO:0000256" key="4">
    <source>
        <dbReference type="ARBA" id="ARBA00022475"/>
    </source>
</evidence>
<dbReference type="CDD" id="cd00333">
    <property type="entry name" value="MIP"/>
    <property type="match status" value="1"/>
</dbReference>
<dbReference type="GO" id="GO:0015267">
    <property type="term" value="F:channel activity"/>
    <property type="evidence" value="ECO:0007669"/>
    <property type="project" value="InterPro"/>
</dbReference>
<name>A0AAN9T9F5_9HEMI</name>
<dbReference type="Gene3D" id="1.20.1080.10">
    <property type="entry name" value="Glycerol uptake facilitator protein"/>
    <property type="match status" value="1"/>
</dbReference>
<protein>
    <recommendedName>
        <fullName evidence="12">Aquaporin</fullName>
    </recommendedName>
</protein>
<dbReference type="PANTHER" id="PTHR19139">
    <property type="entry name" value="AQUAPORIN TRANSPORTER"/>
    <property type="match status" value="1"/>
</dbReference>
<comment type="caution">
    <text evidence="10">The sequence shown here is derived from an EMBL/GenBank/DDBJ whole genome shotgun (WGS) entry which is preliminary data.</text>
</comment>
<evidence type="ECO:0000313" key="11">
    <source>
        <dbReference type="Proteomes" id="UP001367676"/>
    </source>
</evidence>
<reference evidence="10 11" key="1">
    <citation type="submission" date="2024-03" db="EMBL/GenBank/DDBJ databases">
        <title>Adaptation during the transition from Ophiocordyceps entomopathogen to insect associate is accompanied by gene loss and intensified selection.</title>
        <authorList>
            <person name="Ward C.M."/>
            <person name="Onetto C.A."/>
            <person name="Borneman A.R."/>
        </authorList>
    </citation>
    <scope>NUCLEOTIDE SEQUENCE [LARGE SCALE GENOMIC DNA]</scope>
    <source>
        <strain evidence="10">AWRI1</strain>
        <tissue evidence="10">Single Adult Female</tissue>
    </source>
</reference>
<keyword evidence="11" id="KW-1185">Reference proteome</keyword>
<evidence type="ECO:0000256" key="6">
    <source>
        <dbReference type="ARBA" id="ARBA00022989"/>
    </source>
</evidence>
<keyword evidence="3 8" id="KW-0813">Transport</keyword>
<evidence type="ECO:0000256" key="9">
    <source>
        <dbReference type="SAM" id="Phobius"/>
    </source>
</evidence>
<dbReference type="InterPro" id="IPR000425">
    <property type="entry name" value="MIP"/>
</dbReference>
<dbReference type="GO" id="GO:0005886">
    <property type="term" value="C:plasma membrane"/>
    <property type="evidence" value="ECO:0007669"/>
    <property type="project" value="UniProtKB-SubCell"/>
</dbReference>
<dbReference type="InterPro" id="IPR022357">
    <property type="entry name" value="MIP_CS"/>
</dbReference>
<organism evidence="10 11">
    <name type="scientific">Parthenolecanium corni</name>
    <dbReference type="NCBI Taxonomy" id="536013"/>
    <lineage>
        <taxon>Eukaryota</taxon>
        <taxon>Metazoa</taxon>
        <taxon>Ecdysozoa</taxon>
        <taxon>Arthropoda</taxon>
        <taxon>Hexapoda</taxon>
        <taxon>Insecta</taxon>
        <taxon>Pterygota</taxon>
        <taxon>Neoptera</taxon>
        <taxon>Paraneoptera</taxon>
        <taxon>Hemiptera</taxon>
        <taxon>Sternorrhyncha</taxon>
        <taxon>Coccoidea</taxon>
        <taxon>Coccidae</taxon>
        <taxon>Parthenolecanium</taxon>
    </lineage>
</organism>
<evidence type="ECO:0000256" key="1">
    <source>
        <dbReference type="ARBA" id="ARBA00004651"/>
    </source>
</evidence>
<gene>
    <name evidence="10" type="ORF">V9T40_000381</name>
</gene>
<feature type="transmembrane region" description="Helical" evidence="9">
    <location>
        <begin position="195"/>
        <end position="216"/>
    </location>
</feature>
<dbReference type="EMBL" id="JBBCAQ010000034">
    <property type="protein sequence ID" value="KAK7579752.1"/>
    <property type="molecule type" value="Genomic_DNA"/>
</dbReference>
<keyword evidence="5 8" id="KW-0812">Transmembrane</keyword>
<dbReference type="NCBIfam" id="TIGR00861">
    <property type="entry name" value="MIP"/>
    <property type="match status" value="1"/>
</dbReference>
<dbReference type="PANTHER" id="PTHR19139:SF199">
    <property type="entry name" value="MIP17260P"/>
    <property type="match status" value="1"/>
</dbReference>
<keyword evidence="7 9" id="KW-0472">Membrane</keyword>
<dbReference type="AlphaFoldDB" id="A0AAN9T9F5"/>
<dbReference type="PROSITE" id="PS00221">
    <property type="entry name" value="MIP"/>
    <property type="match status" value="1"/>
</dbReference>
<dbReference type="SUPFAM" id="SSF81338">
    <property type="entry name" value="Aquaporin-like"/>
    <property type="match status" value="1"/>
</dbReference>
<feature type="transmembrane region" description="Helical" evidence="9">
    <location>
        <begin position="165"/>
        <end position="183"/>
    </location>
</feature>
<evidence type="ECO:0000313" key="10">
    <source>
        <dbReference type="EMBL" id="KAK7579752.1"/>
    </source>
</evidence>
<keyword evidence="6 9" id="KW-1133">Transmembrane helix</keyword>
<evidence type="ECO:0008006" key="12">
    <source>
        <dbReference type="Google" id="ProtNLM"/>
    </source>
</evidence>
<dbReference type="Proteomes" id="UP001367676">
    <property type="component" value="Unassembled WGS sequence"/>
</dbReference>
<comment type="subcellular location">
    <subcellularLocation>
        <location evidence="1">Cell membrane</location>
        <topology evidence="1">Multi-pass membrane protein</topology>
    </subcellularLocation>
</comment>
<proteinExistence type="inferred from homology"/>
<accession>A0AAN9T9F5</accession>